<name>A0ABD4T2V1_9CYAN</name>
<organism evidence="1 2">
    <name type="scientific">Lyngbya confervoides BDU141951</name>
    <dbReference type="NCBI Taxonomy" id="1574623"/>
    <lineage>
        <taxon>Bacteria</taxon>
        <taxon>Bacillati</taxon>
        <taxon>Cyanobacteriota</taxon>
        <taxon>Cyanophyceae</taxon>
        <taxon>Oscillatoriophycideae</taxon>
        <taxon>Oscillatoriales</taxon>
        <taxon>Microcoleaceae</taxon>
        <taxon>Lyngbya</taxon>
    </lineage>
</organism>
<dbReference type="RefSeq" id="WP_166281941.1">
    <property type="nucleotide sequence ID" value="NZ_JTHE03000054.1"/>
</dbReference>
<protein>
    <recommendedName>
        <fullName evidence="3">Transposase</fullName>
    </recommendedName>
</protein>
<comment type="caution">
    <text evidence="1">The sequence shown here is derived from an EMBL/GenBank/DDBJ whole genome shotgun (WGS) entry which is preliminary data.</text>
</comment>
<gene>
    <name evidence="1" type="ORF">QQ91_0009670</name>
</gene>
<evidence type="ECO:0008006" key="3">
    <source>
        <dbReference type="Google" id="ProtNLM"/>
    </source>
</evidence>
<keyword evidence="2" id="KW-1185">Reference proteome</keyword>
<proteinExistence type="predicted"/>
<evidence type="ECO:0000313" key="2">
    <source>
        <dbReference type="Proteomes" id="UP000031561"/>
    </source>
</evidence>
<evidence type="ECO:0000313" key="1">
    <source>
        <dbReference type="EMBL" id="MCM1983091.1"/>
    </source>
</evidence>
<sequence>MTITAQSCVSVDLARTIHCIKTGWPKAGWTGLVAKVIQQQANYPPPFPQD</sequence>
<accession>A0ABD4T2V1</accession>
<dbReference type="AlphaFoldDB" id="A0ABD4T2V1"/>
<reference evidence="1 2" key="1">
    <citation type="journal article" date="2015" name="Genome Announc.">
        <title>Draft Genome Sequence of Filamentous Marine Cyanobacterium Lyngbya confervoides Strain BDU141951.</title>
        <authorList>
            <person name="Chandrababunaidu M.M."/>
            <person name="Sen D."/>
            <person name="Tripathy S."/>
        </authorList>
    </citation>
    <scope>NUCLEOTIDE SEQUENCE [LARGE SCALE GENOMIC DNA]</scope>
    <source>
        <strain evidence="1 2">BDU141951</strain>
    </source>
</reference>
<dbReference type="Proteomes" id="UP000031561">
    <property type="component" value="Unassembled WGS sequence"/>
</dbReference>
<dbReference type="EMBL" id="JTHE03000054">
    <property type="protein sequence ID" value="MCM1983091.1"/>
    <property type="molecule type" value="Genomic_DNA"/>
</dbReference>